<proteinExistence type="predicted"/>
<keyword evidence="2" id="KW-0808">Transferase</keyword>
<dbReference type="EMBL" id="FN298497">
    <property type="protein sequence ID" value="CAX67038.1"/>
    <property type="molecule type" value="Genomic_DNA"/>
</dbReference>
<keyword evidence="5" id="KW-1185">Reference proteome</keyword>
<protein>
    <submittedName>
        <fullName evidence="4">Glycosyltransferase</fullName>
    </submittedName>
</protein>
<dbReference type="InterPro" id="IPR029044">
    <property type="entry name" value="Nucleotide-diphossugar_trans"/>
</dbReference>
<dbReference type="PANTHER" id="PTHR22916">
    <property type="entry name" value="GLYCOSYLTRANSFERASE"/>
    <property type="match status" value="1"/>
</dbReference>
<name>D0R4M5_LACJF</name>
<evidence type="ECO:0000256" key="1">
    <source>
        <dbReference type="ARBA" id="ARBA00022676"/>
    </source>
</evidence>
<accession>D0R4M5</accession>
<dbReference type="HOGENOM" id="CLU_025996_25_1_9"/>
<dbReference type="InterPro" id="IPR001173">
    <property type="entry name" value="Glyco_trans_2-like"/>
</dbReference>
<dbReference type="PANTHER" id="PTHR22916:SF51">
    <property type="entry name" value="GLYCOSYLTRANSFERASE EPSH-RELATED"/>
    <property type="match status" value="1"/>
</dbReference>
<sequence>MKINIIVPVYNAEKYLKQNIECVLNQDYKNINLILVDDGSDDNSFYICKKYAQMDDRIILVHQDNSGVSVARNKGLEYVDGEYFTFLDVDDFIDNEYVANVANTIEKENPDIVLTSVIKEYKNNHLVNDLFEQKIVKINGKKLLRRLIGPIKNEINHPIKLEDLNPVWGKFYKTSKFRQIRFEKNLNRSEDLLFNLNAFFLAENCVYNGNSYYHYNRINETSNVSNYDPNLFEKFKFVNTKIVEFIYHKKLNTEFQEALNNRIIANLITLAINYFGNNSKDATIKFKKILNSDYYKKAFKNFDFGYLNFKYRTFFKLCEYNKIGLLKVIVKSAIKGKRYIKR</sequence>
<gene>
    <name evidence="4" type="ordered locus">FI9785_1177</name>
</gene>
<evidence type="ECO:0000259" key="3">
    <source>
        <dbReference type="Pfam" id="PF00535"/>
    </source>
</evidence>
<evidence type="ECO:0000313" key="5">
    <source>
        <dbReference type="Proteomes" id="UP000002627"/>
    </source>
</evidence>
<dbReference type="Pfam" id="PF00535">
    <property type="entry name" value="Glycos_transf_2"/>
    <property type="match status" value="1"/>
</dbReference>
<evidence type="ECO:0000256" key="2">
    <source>
        <dbReference type="ARBA" id="ARBA00022679"/>
    </source>
</evidence>
<dbReference type="CDD" id="cd00761">
    <property type="entry name" value="Glyco_tranf_GTA_type"/>
    <property type="match status" value="1"/>
</dbReference>
<dbReference type="KEGG" id="ljf:FI9785_1177"/>
<dbReference type="Gene3D" id="3.90.550.10">
    <property type="entry name" value="Spore Coat Polysaccharide Biosynthesis Protein SpsA, Chain A"/>
    <property type="match status" value="1"/>
</dbReference>
<dbReference type="GO" id="GO:0016757">
    <property type="term" value="F:glycosyltransferase activity"/>
    <property type="evidence" value="ECO:0007669"/>
    <property type="project" value="UniProtKB-KW"/>
</dbReference>
<keyword evidence="1" id="KW-0328">Glycosyltransferase</keyword>
<dbReference type="CAZy" id="GT2">
    <property type="family name" value="Glycosyltransferase Family 2"/>
</dbReference>
<dbReference type="SUPFAM" id="SSF53448">
    <property type="entry name" value="Nucleotide-diphospho-sugar transferases"/>
    <property type="match status" value="1"/>
</dbReference>
<feature type="domain" description="Glycosyltransferase 2-like" evidence="3">
    <location>
        <begin position="5"/>
        <end position="127"/>
    </location>
</feature>
<organism evidence="4 5">
    <name type="scientific">Lactobacillus johnsonii (strain FI9785)</name>
    <dbReference type="NCBI Taxonomy" id="633699"/>
    <lineage>
        <taxon>Bacteria</taxon>
        <taxon>Bacillati</taxon>
        <taxon>Bacillota</taxon>
        <taxon>Bacilli</taxon>
        <taxon>Lactobacillales</taxon>
        <taxon>Lactobacillaceae</taxon>
        <taxon>Lactobacillus</taxon>
    </lineage>
</organism>
<evidence type="ECO:0000313" key="4">
    <source>
        <dbReference type="EMBL" id="CAX67038.1"/>
    </source>
</evidence>
<dbReference type="RefSeq" id="WP_012846314.1">
    <property type="nucleotide sequence ID" value="NC_013504.1"/>
</dbReference>
<dbReference type="AlphaFoldDB" id="D0R4M5"/>
<reference evidence="4 5" key="1">
    <citation type="journal article" date="2009" name="J. Bacteriol.">
        <title>Complete genome sequence of Lactobacillus johnsonii FI9785, a competitive exclusion agent against pathogens in poultry.</title>
        <authorList>
            <person name="Wegmann U."/>
            <person name="Overweg K."/>
            <person name="Horn N."/>
            <person name="Goesmann A."/>
            <person name="Narbad A."/>
            <person name="Gasson M.J."/>
            <person name="Shearman C."/>
        </authorList>
    </citation>
    <scope>NUCLEOTIDE SEQUENCE [LARGE SCALE GENOMIC DNA]</scope>
    <source>
        <strain evidence="4 5">FI9785</strain>
    </source>
</reference>
<dbReference type="Proteomes" id="UP000002627">
    <property type="component" value="Chromosome"/>
</dbReference>